<dbReference type="VEuPathDB" id="TriTrypDB:TvY486_0302390"/>
<evidence type="ECO:0000256" key="13">
    <source>
        <dbReference type="ARBA" id="ARBA00023273"/>
    </source>
</evidence>
<evidence type="ECO:0000256" key="4">
    <source>
        <dbReference type="ARBA" id="ARBA00022448"/>
    </source>
</evidence>
<accession>G0TSX3</accession>
<keyword evidence="8" id="KW-0007">Acetylation</keyword>
<reference evidence="19" key="1">
    <citation type="journal article" date="2012" name="Proc. Natl. Acad. Sci. U.S.A.">
        <title>Antigenic diversity is generated by distinct evolutionary mechanisms in African trypanosome species.</title>
        <authorList>
            <person name="Jackson A.P."/>
            <person name="Berry A."/>
            <person name="Aslett M."/>
            <person name="Allison H.C."/>
            <person name="Burton P."/>
            <person name="Vavrova-Anderson J."/>
            <person name="Brown R."/>
            <person name="Browne H."/>
            <person name="Corton N."/>
            <person name="Hauser H."/>
            <person name="Gamble J."/>
            <person name="Gilderthorp R."/>
            <person name="Marcello L."/>
            <person name="McQuillan J."/>
            <person name="Otto T.D."/>
            <person name="Quail M.A."/>
            <person name="Sanders M.J."/>
            <person name="van Tonder A."/>
            <person name="Ginger M.L."/>
            <person name="Field M.C."/>
            <person name="Barry J.D."/>
            <person name="Hertz-Fowler C."/>
            <person name="Berriman M."/>
        </authorList>
    </citation>
    <scope>NUCLEOTIDE SEQUENCE</scope>
    <source>
        <strain evidence="19">Y486</strain>
    </source>
</reference>
<dbReference type="InterPro" id="IPR023393">
    <property type="entry name" value="START-like_dom_sf"/>
</dbReference>
<dbReference type="SMART" id="SM00234">
    <property type="entry name" value="START"/>
    <property type="match status" value="1"/>
</dbReference>
<evidence type="ECO:0000256" key="7">
    <source>
        <dbReference type="ARBA" id="ARBA00022846"/>
    </source>
</evidence>
<keyword evidence="9" id="KW-0445">Lipid transport</keyword>
<dbReference type="PANTHER" id="PTHR19308:SF51">
    <property type="entry name" value="START DOMAIN-CONTAINING PROTEIN"/>
    <property type="match status" value="1"/>
</dbReference>
<dbReference type="PANTHER" id="PTHR19308">
    <property type="entry name" value="PHOSPHATIDYLCHOLINE TRANSFER PROTEIN"/>
    <property type="match status" value="1"/>
</dbReference>
<comment type="subcellular location">
    <subcellularLocation>
        <location evidence="1">Cell projection</location>
        <location evidence="1">Cilium</location>
        <location evidence="1">Flagellum</location>
    </subcellularLocation>
    <subcellularLocation>
        <location evidence="3">Cytoplasm</location>
    </subcellularLocation>
    <subcellularLocation>
        <location evidence="2">Membrane</location>
    </subcellularLocation>
</comment>
<dbReference type="GO" id="GO:0005829">
    <property type="term" value="C:cytosol"/>
    <property type="evidence" value="ECO:0007669"/>
    <property type="project" value="UniProtKB-ARBA"/>
</dbReference>
<dbReference type="InterPro" id="IPR051213">
    <property type="entry name" value="START_lipid_transfer"/>
</dbReference>
<evidence type="ECO:0000256" key="11">
    <source>
        <dbReference type="ARBA" id="ARBA00023121"/>
    </source>
</evidence>
<dbReference type="SUPFAM" id="SSF55961">
    <property type="entry name" value="Bet v1-like"/>
    <property type="match status" value="1"/>
</dbReference>
<dbReference type="Pfam" id="PF01852">
    <property type="entry name" value="START"/>
    <property type="match status" value="1"/>
</dbReference>
<keyword evidence="5" id="KW-0963">Cytoplasm</keyword>
<evidence type="ECO:0000256" key="3">
    <source>
        <dbReference type="ARBA" id="ARBA00004496"/>
    </source>
</evidence>
<keyword evidence="6" id="KW-0597">Phosphoprotein</keyword>
<dbReference type="GO" id="GO:0016020">
    <property type="term" value="C:membrane"/>
    <property type="evidence" value="ECO:0007669"/>
    <property type="project" value="UniProtKB-SubCell"/>
</dbReference>
<evidence type="ECO:0000313" key="19">
    <source>
        <dbReference type="EMBL" id="CCC47052.1"/>
    </source>
</evidence>
<dbReference type="PROSITE" id="PS50848">
    <property type="entry name" value="START"/>
    <property type="match status" value="1"/>
</dbReference>
<evidence type="ECO:0000256" key="8">
    <source>
        <dbReference type="ARBA" id="ARBA00022990"/>
    </source>
</evidence>
<evidence type="ECO:0000256" key="9">
    <source>
        <dbReference type="ARBA" id="ARBA00023055"/>
    </source>
</evidence>
<evidence type="ECO:0000256" key="6">
    <source>
        <dbReference type="ARBA" id="ARBA00022553"/>
    </source>
</evidence>
<dbReference type="OMA" id="MRSWMEF"/>
<keyword evidence="10" id="KW-0969">Cilium</keyword>
<dbReference type="Gene3D" id="3.30.530.20">
    <property type="match status" value="1"/>
</dbReference>
<evidence type="ECO:0000256" key="1">
    <source>
        <dbReference type="ARBA" id="ARBA00004230"/>
    </source>
</evidence>
<keyword evidence="7" id="KW-0282">Flagellum</keyword>
<evidence type="ECO:0000256" key="5">
    <source>
        <dbReference type="ARBA" id="ARBA00022490"/>
    </source>
</evidence>
<dbReference type="GO" id="GO:0031514">
    <property type="term" value="C:motile cilium"/>
    <property type="evidence" value="ECO:0007669"/>
    <property type="project" value="UniProtKB-SubCell"/>
</dbReference>
<organism evidence="19">
    <name type="scientific">Trypanosoma vivax (strain Y486)</name>
    <dbReference type="NCBI Taxonomy" id="1055687"/>
    <lineage>
        <taxon>Eukaryota</taxon>
        <taxon>Discoba</taxon>
        <taxon>Euglenozoa</taxon>
        <taxon>Kinetoplastea</taxon>
        <taxon>Metakinetoplastina</taxon>
        <taxon>Trypanosomatida</taxon>
        <taxon>Trypanosomatidae</taxon>
        <taxon>Trypanosoma</taxon>
        <taxon>Duttonella</taxon>
    </lineage>
</organism>
<dbReference type="EMBL" id="HE573019">
    <property type="protein sequence ID" value="CCC47052.1"/>
    <property type="molecule type" value="Genomic_DNA"/>
</dbReference>
<dbReference type="InterPro" id="IPR002913">
    <property type="entry name" value="START_lipid-bd_dom"/>
</dbReference>
<feature type="region of interest" description="Disordered" evidence="17">
    <location>
        <begin position="246"/>
        <end position="265"/>
    </location>
</feature>
<gene>
    <name evidence="19" type="ORF">TVY486_0302390</name>
</gene>
<evidence type="ECO:0000256" key="17">
    <source>
        <dbReference type="SAM" id="MobiDB-lite"/>
    </source>
</evidence>
<keyword evidence="12" id="KW-0472">Membrane</keyword>
<evidence type="ECO:0000256" key="14">
    <source>
        <dbReference type="ARBA" id="ARBA00070345"/>
    </source>
</evidence>
<keyword evidence="11" id="KW-0446">Lipid-binding</keyword>
<evidence type="ECO:0000256" key="10">
    <source>
        <dbReference type="ARBA" id="ARBA00023069"/>
    </source>
</evidence>
<feature type="compositionally biased region" description="Basic and acidic residues" evidence="17">
    <location>
        <begin position="255"/>
        <end position="265"/>
    </location>
</feature>
<evidence type="ECO:0000256" key="15">
    <source>
        <dbReference type="ARBA" id="ARBA00076937"/>
    </source>
</evidence>
<evidence type="ECO:0000256" key="2">
    <source>
        <dbReference type="ARBA" id="ARBA00004370"/>
    </source>
</evidence>
<protein>
    <recommendedName>
        <fullName evidence="14">START domain-containing protein 10</fullName>
    </recommendedName>
    <alternativeName>
        <fullName evidence="15">PCTP-like protein</fullName>
    </alternativeName>
    <alternativeName>
        <fullName evidence="16">StAR-related lipid transfer protein 10</fullName>
    </alternativeName>
</protein>
<sequence length="265" mass="30626">MPEKDVYAVSAGAKYRLQVLRDFRKFREFALSDNGWTRELSSTHIVVDTQSQGCDGCNKLKVVRVRREMPQVSCEDLYDTLHDSTYRKTWDDNMIEGYNIAVLNRHNDIGYYAVKLPWPMKNRDFCNMRSWMEFTNGEYIIFNHSVPHKDCPPNKSFVRAKSILTGYLIRPLGSGGCVLNYITHSDPCGSIPHSIINMVVTRVVPSVMSQLQKCSLNYRVFFEKTYKVSRAELPWRTPKMNWDSANNFPEDDIDTEKGEGEVDGR</sequence>
<keyword evidence="4" id="KW-0813">Transport</keyword>
<dbReference type="FunFam" id="3.30.530.20:FF:000008">
    <property type="entry name" value="START domain containing 10"/>
    <property type="match status" value="1"/>
</dbReference>
<evidence type="ECO:0000256" key="12">
    <source>
        <dbReference type="ARBA" id="ARBA00023136"/>
    </source>
</evidence>
<evidence type="ECO:0000256" key="16">
    <source>
        <dbReference type="ARBA" id="ARBA00080073"/>
    </source>
</evidence>
<dbReference type="InterPro" id="IPR041951">
    <property type="entry name" value="STARD10_START"/>
</dbReference>
<evidence type="ECO:0000259" key="18">
    <source>
        <dbReference type="PROSITE" id="PS50848"/>
    </source>
</evidence>
<dbReference type="GO" id="GO:0006869">
    <property type="term" value="P:lipid transport"/>
    <property type="evidence" value="ECO:0007669"/>
    <property type="project" value="UniProtKB-KW"/>
</dbReference>
<proteinExistence type="predicted"/>
<dbReference type="AlphaFoldDB" id="G0TSX3"/>
<dbReference type="GO" id="GO:0008289">
    <property type="term" value="F:lipid binding"/>
    <property type="evidence" value="ECO:0007669"/>
    <property type="project" value="UniProtKB-KW"/>
</dbReference>
<name>G0TSX3_TRYVY</name>
<dbReference type="CDD" id="cd08871">
    <property type="entry name" value="START_STARD10-like"/>
    <property type="match status" value="1"/>
</dbReference>
<keyword evidence="13" id="KW-0966">Cell projection</keyword>
<feature type="domain" description="START" evidence="18">
    <location>
        <begin position="32"/>
        <end position="220"/>
    </location>
</feature>